<dbReference type="PANTHER" id="PTHR43201:SF5">
    <property type="entry name" value="MEDIUM-CHAIN ACYL-COA LIGASE ACSF2, MITOCHONDRIAL"/>
    <property type="match status" value="1"/>
</dbReference>
<dbReference type="Pfam" id="PF13193">
    <property type="entry name" value="AMP-binding_C"/>
    <property type="match status" value="1"/>
</dbReference>
<comment type="function">
    <text evidence="4">Acyl-CoA synthases catalyze the initial reaction in fatty acid metabolism, by forming a thioester with CoA. Has some preference toward medium-chain substrates. Plays a role in adipocyte differentiation.</text>
</comment>
<evidence type="ECO:0000256" key="2">
    <source>
        <dbReference type="ARBA" id="ARBA00022598"/>
    </source>
</evidence>
<evidence type="ECO:0000256" key="3">
    <source>
        <dbReference type="ARBA" id="ARBA00023098"/>
    </source>
</evidence>
<name>E4YXR1_OIKDI</name>
<feature type="domain" description="AMP-dependent synthetase/ligase" evidence="9">
    <location>
        <begin position="39"/>
        <end position="427"/>
    </location>
</feature>
<dbReference type="InterPro" id="IPR025110">
    <property type="entry name" value="AMP-bd_C"/>
</dbReference>
<evidence type="ECO:0000256" key="5">
    <source>
        <dbReference type="ARBA" id="ARBA00039009"/>
    </source>
</evidence>
<evidence type="ECO:0000256" key="6">
    <source>
        <dbReference type="ARBA" id="ARBA00039638"/>
    </source>
</evidence>
<keyword evidence="2" id="KW-0436">Ligase</keyword>
<dbReference type="InterPro" id="IPR045851">
    <property type="entry name" value="AMP-bd_C_sf"/>
</dbReference>
<dbReference type="Gene3D" id="3.40.50.12780">
    <property type="entry name" value="N-terminal domain of ligase-like"/>
    <property type="match status" value="1"/>
</dbReference>
<comment type="similarity">
    <text evidence="1">Belongs to the ATP-dependent AMP-binding enzyme family.</text>
</comment>
<evidence type="ECO:0000259" key="10">
    <source>
        <dbReference type="Pfam" id="PF13193"/>
    </source>
</evidence>
<comment type="catalytic activity">
    <reaction evidence="7">
        <text>octanoate + ATP + CoA = octanoyl-CoA + AMP + diphosphate</text>
        <dbReference type="Rhea" id="RHEA:33631"/>
        <dbReference type="ChEBI" id="CHEBI:25646"/>
        <dbReference type="ChEBI" id="CHEBI:30616"/>
        <dbReference type="ChEBI" id="CHEBI:33019"/>
        <dbReference type="ChEBI" id="CHEBI:57287"/>
        <dbReference type="ChEBI" id="CHEBI:57386"/>
        <dbReference type="ChEBI" id="CHEBI:456215"/>
    </reaction>
</comment>
<feature type="domain" description="AMP-binding enzyme C-terminal" evidence="10">
    <location>
        <begin position="479"/>
        <end position="553"/>
    </location>
</feature>
<evidence type="ECO:0000256" key="1">
    <source>
        <dbReference type="ARBA" id="ARBA00006432"/>
    </source>
</evidence>
<proteinExistence type="inferred from homology"/>
<dbReference type="AlphaFoldDB" id="E4YXR1"/>
<dbReference type="PROSITE" id="PS00455">
    <property type="entry name" value="AMP_BINDING"/>
    <property type="match status" value="1"/>
</dbReference>
<dbReference type="SUPFAM" id="SSF56801">
    <property type="entry name" value="Acetyl-CoA synthetase-like"/>
    <property type="match status" value="1"/>
</dbReference>
<dbReference type="GO" id="GO:0006631">
    <property type="term" value="P:fatty acid metabolic process"/>
    <property type="evidence" value="ECO:0007669"/>
    <property type="project" value="TreeGrafter"/>
</dbReference>
<keyword evidence="3" id="KW-0443">Lipid metabolism</keyword>
<protein>
    <recommendedName>
        <fullName evidence="6">Medium-chain acyl-CoA ligase ACSF2, mitochondrial</fullName>
        <ecNumber evidence="5">6.2.1.2</ecNumber>
    </recommendedName>
</protein>
<evidence type="ECO:0000256" key="7">
    <source>
        <dbReference type="ARBA" id="ARBA00047319"/>
    </source>
</evidence>
<dbReference type="InterPro" id="IPR020845">
    <property type="entry name" value="AMP-binding_CS"/>
</dbReference>
<comment type="catalytic activity">
    <reaction evidence="8">
        <text>a medium-chain fatty acid + ATP + CoA = a medium-chain fatty acyl-CoA + AMP + diphosphate</text>
        <dbReference type="Rhea" id="RHEA:48340"/>
        <dbReference type="ChEBI" id="CHEBI:30616"/>
        <dbReference type="ChEBI" id="CHEBI:33019"/>
        <dbReference type="ChEBI" id="CHEBI:57287"/>
        <dbReference type="ChEBI" id="CHEBI:59558"/>
        <dbReference type="ChEBI" id="CHEBI:90546"/>
        <dbReference type="ChEBI" id="CHEBI:456215"/>
        <dbReference type="EC" id="6.2.1.2"/>
    </reaction>
</comment>
<dbReference type="InterPro" id="IPR000873">
    <property type="entry name" value="AMP-dep_synth/lig_dom"/>
</dbReference>
<gene>
    <name evidence="11" type="ORF">GSOID_T00022226001</name>
</gene>
<dbReference type="EC" id="6.2.1.2" evidence="5"/>
<dbReference type="Pfam" id="PF00501">
    <property type="entry name" value="AMP-binding"/>
    <property type="match status" value="1"/>
</dbReference>
<dbReference type="PANTHER" id="PTHR43201">
    <property type="entry name" value="ACYL-COA SYNTHETASE"/>
    <property type="match status" value="1"/>
</dbReference>
<dbReference type="EMBL" id="FN655840">
    <property type="protein sequence ID" value="CBY40244.1"/>
    <property type="molecule type" value="Genomic_DNA"/>
</dbReference>
<dbReference type="InterPro" id="IPR042099">
    <property type="entry name" value="ANL_N_sf"/>
</dbReference>
<reference evidence="11" key="1">
    <citation type="journal article" date="2010" name="Science">
        <title>Plasticity of animal genome architecture unmasked by rapid evolution of a pelagic tunicate.</title>
        <authorList>
            <person name="Denoeud F."/>
            <person name="Henriet S."/>
            <person name="Mungpakdee S."/>
            <person name="Aury J.M."/>
            <person name="Da Silva C."/>
            <person name="Brinkmann H."/>
            <person name="Mikhaleva J."/>
            <person name="Olsen L.C."/>
            <person name="Jubin C."/>
            <person name="Canestro C."/>
            <person name="Bouquet J.M."/>
            <person name="Danks G."/>
            <person name="Poulain J."/>
            <person name="Campsteijn C."/>
            <person name="Adamski M."/>
            <person name="Cross I."/>
            <person name="Yadetie F."/>
            <person name="Muffato M."/>
            <person name="Louis A."/>
            <person name="Butcher S."/>
            <person name="Tsagkogeorga G."/>
            <person name="Konrad A."/>
            <person name="Singh S."/>
            <person name="Jensen M.F."/>
            <person name="Cong E.H."/>
            <person name="Eikeseth-Otteraa H."/>
            <person name="Noel B."/>
            <person name="Anthouard V."/>
            <person name="Porcel B.M."/>
            <person name="Kachouri-Lafond R."/>
            <person name="Nishino A."/>
            <person name="Ugolini M."/>
            <person name="Chourrout P."/>
            <person name="Nishida H."/>
            <person name="Aasland R."/>
            <person name="Huzurbazar S."/>
            <person name="Westhof E."/>
            <person name="Delsuc F."/>
            <person name="Lehrach H."/>
            <person name="Reinhardt R."/>
            <person name="Weissenbach J."/>
            <person name="Roy S.W."/>
            <person name="Artiguenave F."/>
            <person name="Postlethwait J.H."/>
            <person name="Manak J.R."/>
            <person name="Thompson E.M."/>
            <person name="Jaillon O."/>
            <person name="Du Pasquier L."/>
            <person name="Boudinot P."/>
            <person name="Liberles D.A."/>
            <person name="Volff J.N."/>
            <person name="Philippe H."/>
            <person name="Lenhard B."/>
            <person name="Roest Crollius H."/>
            <person name="Wincker P."/>
            <person name="Chourrout D."/>
        </authorList>
    </citation>
    <scope>NUCLEOTIDE SEQUENCE [LARGE SCALE GENOMIC DNA]</scope>
</reference>
<dbReference type="Gene3D" id="3.30.300.30">
    <property type="match status" value="1"/>
</dbReference>
<dbReference type="FunFam" id="3.30.300.30:FF:000008">
    <property type="entry name" value="2,3-dihydroxybenzoate-AMP ligase"/>
    <property type="match status" value="1"/>
</dbReference>
<accession>E4YXR1</accession>
<evidence type="ECO:0000259" key="9">
    <source>
        <dbReference type="Pfam" id="PF00501"/>
    </source>
</evidence>
<organism evidence="11">
    <name type="scientific">Oikopleura dioica</name>
    <name type="common">Tunicate</name>
    <dbReference type="NCBI Taxonomy" id="34765"/>
    <lineage>
        <taxon>Eukaryota</taxon>
        <taxon>Metazoa</taxon>
        <taxon>Chordata</taxon>
        <taxon>Tunicata</taxon>
        <taxon>Appendicularia</taxon>
        <taxon>Copelata</taxon>
        <taxon>Oikopleuridae</taxon>
        <taxon>Oikopleura</taxon>
    </lineage>
</organism>
<dbReference type="Proteomes" id="UP000011014">
    <property type="component" value="Unassembled WGS sequence"/>
</dbReference>
<dbReference type="GO" id="GO:0031956">
    <property type="term" value="F:medium-chain fatty acid-CoA ligase activity"/>
    <property type="evidence" value="ECO:0007669"/>
    <property type="project" value="UniProtKB-EC"/>
</dbReference>
<sequence>MIANKSFRLRHGVKRCLSVINGPAFTPKEWTTDQLLMRAVEKMPDCKQAIFDLFATEFTYQETHEVAEKFAAGLLAAGLKPGDKVAVWGPNQPEWYIMKWATAKVVSLNPLYTVPELEYAMNKVGAKALVCPKELGPLNYHAALTSLIPDLDSQDKFNIKSSALPDLKTVIYYTCYEEVGGVIRWDELEEMGSDKNVTEVRSIKVDPYSNSNIQFTSGTTGRPKAAGLSHYGLVNNAISVSANANKYANLTVPGESKILNCLPLYHVFSYLGGSMWGAHSFQTNVYPTPGFNADAALNSIAEHKCTSILGTPTMMVDIVNSPIVKDLDIRIGLQWAVLGGSPVSKVLVKRAKETIGCDVTIVYGMTENSGGTFQTPMGKPDATDVLETVGEAYQGVQAKILDKDGNTVPKGTIGELCTKGYFVFNGYINDEEKTKESFTEDGFFKTGDLAMLREDGMIKITGREKDLIIRGGENIQPTEIEDFINEMPEVLDCYVIGVPSSRLGEEVAAYIQLKDDSVTKEDITAFCKDGLARYKLPKYIKFTEEFPKTVTGKIQKYLLRDQAMEDFPELKKELAAMQ</sequence>
<evidence type="ECO:0000256" key="8">
    <source>
        <dbReference type="ARBA" id="ARBA00048277"/>
    </source>
</evidence>
<evidence type="ECO:0000313" key="11">
    <source>
        <dbReference type="EMBL" id="CBY40244.1"/>
    </source>
</evidence>
<evidence type="ECO:0000256" key="4">
    <source>
        <dbReference type="ARBA" id="ARBA00037247"/>
    </source>
</evidence>